<reference evidence="4" key="1">
    <citation type="submission" date="2017-02" db="UniProtKB">
        <authorList>
            <consortium name="WormBaseParasite"/>
        </authorList>
    </citation>
    <scope>IDENTIFICATION</scope>
</reference>
<dbReference type="Proteomes" id="UP000274131">
    <property type="component" value="Unassembled WGS sequence"/>
</dbReference>
<dbReference type="InterPro" id="IPR025271">
    <property type="entry name" value="CCDC28"/>
</dbReference>
<dbReference type="WBParaSite" id="EVEC_0000294301-mRNA-1">
    <property type="protein sequence ID" value="EVEC_0000294301-mRNA-1"/>
    <property type="gene ID" value="EVEC_0000294301"/>
</dbReference>
<dbReference type="Pfam" id="PF13270">
    <property type="entry name" value="CCDC28"/>
    <property type="match status" value="1"/>
</dbReference>
<evidence type="ECO:0000313" key="3">
    <source>
        <dbReference type="Proteomes" id="UP000274131"/>
    </source>
</evidence>
<dbReference type="OrthoDB" id="9977011at2759"/>
<protein>
    <submittedName>
        <fullName evidence="4">DH domain-containing protein</fullName>
    </submittedName>
</protein>
<sequence>MHRLTKLSATFLGRRSEIPEGIGLTQVQVKTVSAEDSQKSKNSVSVHPEVEDVSPPEESKTVLCKRPTTLPISSDNEAGGLDKKTDDEWYEVTGISSPHFPVNPGAVTEKAINGGGGTTIRKRTTSGEAYLSPILRSESAAEIEVMEHSLISLLENFRSGRMKALSEEQLEKMRNARKEMEELSVAHVKLYRMQLTTPPSLNSFAVLNDEYDALFRKLDNFYEYM</sequence>
<evidence type="ECO:0000313" key="4">
    <source>
        <dbReference type="WBParaSite" id="EVEC_0000294301-mRNA-1"/>
    </source>
</evidence>
<evidence type="ECO:0000256" key="1">
    <source>
        <dbReference type="SAM" id="MobiDB-lite"/>
    </source>
</evidence>
<proteinExistence type="predicted"/>
<evidence type="ECO:0000313" key="2">
    <source>
        <dbReference type="EMBL" id="VDD87508.1"/>
    </source>
</evidence>
<reference evidence="2 3" key="2">
    <citation type="submission" date="2018-10" db="EMBL/GenBank/DDBJ databases">
        <authorList>
            <consortium name="Pathogen Informatics"/>
        </authorList>
    </citation>
    <scope>NUCLEOTIDE SEQUENCE [LARGE SCALE GENOMIC DNA]</scope>
</reference>
<accession>A0A0N4UZA2</accession>
<gene>
    <name evidence="2" type="ORF">EVEC_LOCUS2651</name>
</gene>
<keyword evidence="3" id="KW-1185">Reference proteome</keyword>
<organism evidence="4">
    <name type="scientific">Enterobius vermicularis</name>
    <name type="common">Human pinworm</name>
    <dbReference type="NCBI Taxonomy" id="51028"/>
    <lineage>
        <taxon>Eukaryota</taxon>
        <taxon>Metazoa</taxon>
        <taxon>Ecdysozoa</taxon>
        <taxon>Nematoda</taxon>
        <taxon>Chromadorea</taxon>
        <taxon>Rhabditida</taxon>
        <taxon>Spirurina</taxon>
        <taxon>Oxyuridomorpha</taxon>
        <taxon>Oxyuroidea</taxon>
        <taxon>Oxyuridae</taxon>
        <taxon>Enterobius</taxon>
    </lineage>
</organism>
<feature type="region of interest" description="Disordered" evidence="1">
    <location>
        <begin position="34"/>
        <end position="61"/>
    </location>
</feature>
<dbReference type="AlphaFoldDB" id="A0A0N4UZA2"/>
<dbReference type="EMBL" id="UXUI01007423">
    <property type="protein sequence ID" value="VDD87508.1"/>
    <property type="molecule type" value="Genomic_DNA"/>
</dbReference>
<name>A0A0N4UZA2_ENTVE</name>